<gene>
    <name evidence="2" type="ORF">LJ725_28520</name>
</gene>
<protein>
    <submittedName>
        <fullName evidence="2">Uncharacterized protein</fullName>
    </submittedName>
</protein>
<dbReference type="EMBL" id="JAJISD010000020">
    <property type="protein sequence ID" value="MCC8432932.1"/>
    <property type="molecule type" value="Genomic_DNA"/>
</dbReference>
<evidence type="ECO:0000256" key="1">
    <source>
        <dbReference type="SAM" id="Phobius"/>
    </source>
</evidence>
<keyword evidence="1" id="KW-1133">Transmembrane helix</keyword>
<organism evidence="2 3">
    <name type="scientific">Reyranella aquatilis</name>
    <dbReference type="NCBI Taxonomy" id="2035356"/>
    <lineage>
        <taxon>Bacteria</taxon>
        <taxon>Pseudomonadati</taxon>
        <taxon>Pseudomonadota</taxon>
        <taxon>Alphaproteobacteria</taxon>
        <taxon>Hyphomicrobiales</taxon>
        <taxon>Reyranellaceae</taxon>
        <taxon>Reyranella</taxon>
    </lineage>
</organism>
<dbReference type="RefSeq" id="WP_230554301.1">
    <property type="nucleotide sequence ID" value="NZ_JAJISD010000020.1"/>
</dbReference>
<reference evidence="2 3" key="1">
    <citation type="submission" date="2021-11" db="EMBL/GenBank/DDBJ databases">
        <authorList>
            <person name="Lee D.-H."/>
            <person name="Kim S.-B."/>
        </authorList>
    </citation>
    <scope>NUCLEOTIDE SEQUENCE [LARGE SCALE GENOMIC DNA]</scope>
    <source>
        <strain evidence="2 3">KCTC 52223</strain>
    </source>
</reference>
<evidence type="ECO:0000313" key="3">
    <source>
        <dbReference type="Proteomes" id="UP001198862"/>
    </source>
</evidence>
<accession>A0ABS8L3L6</accession>
<evidence type="ECO:0000313" key="2">
    <source>
        <dbReference type="EMBL" id="MCC8432932.1"/>
    </source>
</evidence>
<name>A0ABS8L3L6_9HYPH</name>
<feature type="transmembrane region" description="Helical" evidence="1">
    <location>
        <begin position="20"/>
        <end position="37"/>
    </location>
</feature>
<keyword evidence="1" id="KW-0472">Membrane</keyword>
<sequence>MADERRASLPTPYLRTGPATMLTGIGLCVLLMILQLMPEIRDAGPQSAITVSTHRS</sequence>
<comment type="caution">
    <text evidence="2">The sequence shown here is derived from an EMBL/GenBank/DDBJ whole genome shotgun (WGS) entry which is preliminary data.</text>
</comment>
<keyword evidence="3" id="KW-1185">Reference proteome</keyword>
<dbReference type="Proteomes" id="UP001198862">
    <property type="component" value="Unassembled WGS sequence"/>
</dbReference>
<proteinExistence type="predicted"/>
<keyword evidence="1" id="KW-0812">Transmembrane</keyword>